<dbReference type="RefSeq" id="WP_221445555.1">
    <property type="nucleotide sequence ID" value="NZ_JACHJT010000001.1"/>
</dbReference>
<evidence type="ECO:0000313" key="3">
    <source>
        <dbReference type="Proteomes" id="UP000523007"/>
    </source>
</evidence>
<gene>
    <name evidence="2" type="ORF">F4561_004006</name>
</gene>
<dbReference type="InterPro" id="IPR049244">
    <property type="entry name" value="DUF6879"/>
</dbReference>
<feature type="domain" description="DUF6879" evidence="1">
    <location>
        <begin position="21"/>
        <end position="189"/>
    </location>
</feature>
<keyword evidence="3" id="KW-1185">Reference proteome</keyword>
<protein>
    <recommendedName>
        <fullName evidence="1">DUF6879 domain-containing protein</fullName>
    </recommendedName>
</protein>
<evidence type="ECO:0000259" key="1">
    <source>
        <dbReference type="Pfam" id="PF21806"/>
    </source>
</evidence>
<reference evidence="2 3" key="1">
    <citation type="submission" date="2020-08" db="EMBL/GenBank/DDBJ databases">
        <title>Sequencing the genomes of 1000 actinobacteria strains.</title>
        <authorList>
            <person name="Klenk H.-P."/>
        </authorList>
    </citation>
    <scope>NUCLEOTIDE SEQUENCE [LARGE SCALE GENOMIC DNA]</scope>
    <source>
        <strain evidence="2 3">DSM 102030</strain>
    </source>
</reference>
<organism evidence="2 3">
    <name type="scientific">Lipingzhangella halophila</name>
    <dbReference type="NCBI Taxonomy" id="1783352"/>
    <lineage>
        <taxon>Bacteria</taxon>
        <taxon>Bacillati</taxon>
        <taxon>Actinomycetota</taxon>
        <taxon>Actinomycetes</taxon>
        <taxon>Streptosporangiales</taxon>
        <taxon>Nocardiopsidaceae</taxon>
        <taxon>Lipingzhangella</taxon>
    </lineage>
</organism>
<sequence>MLERLGALPATLLERDVYLAEYWDTYEQVGGVFWKLERGQTFREPGDPSWEAFAAGDWDRALELNEADRSEAEAMAEKDRQVGIETRRIRVVEHPVTPYVQWEMQFLRLLAEAGQSLRVVLPAQAAHLERERPLPEIVLLGERVLYMVRYDSAGTPNGAWRIGDRDAIAECRADLADLFGQGEPIQDFYAREIAPLPPPTVRA</sequence>
<dbReference type="EMBL" id="JACHJT010000001">
    <property type="protein sequence ID" value="MBB4933186.1"/>
    <property type="molecule type" value="Genomic_DNA"/>
</dbReference>
<name>A0A7W7RJP7_9ACTN</name>
<dbReference type="Proteomes" id="UP000523007">
    <property type="component" value="Unassembled WGS sequence"/>
</dbReference>
<comment type="caution">
    <text evidence="2">The sequence shown here is derived from an EMBL/GenBank/DDBJ whole genome shotgun (WGS) entry which is preliminary data.</text>
</comment>
<accession>A0A7W7RJP7</accession>
<dbReference type="Pfam" id="PF21806">
    <property type="entry name" value="DUF6879"/>
    <property type="match status" value="1"/>
</dbReference>
<dbReference type="AlphaFoldDB" id="A0A7W7RJP7"/>
<proteinExistence type="predicted"/>
<evidence type="ECO:0000313" key="2">
    <source>
        <dbReference type="EMBL" id="MBB4933186.1"/>
    </source>
</evidence>